<evidence type="ECO:0008006" key="4">
    <source>
        <dbReference type="Google" id="ProtNLM"/>
    </source>
</evidence>
<dbReference type="AlphaFoldDB" id="A0AB35LIU7"/>
<dbReference type="EMBL" id="JARVQW010000015">
    <property type="protein sequence ID" value="MDH2307621.1"/>
    <property type="molecule type" value="Genomic_DNA"/>
</dbReference>
<feature type="transmembrane region" description="Helical" evidence="1">
    <location>
        <begin position="18"/>
        <end position="38"/>
    </location>
</feature>
<keyword evidence="1" id="KW-0812">Transmembrane</keyword>
<reference evidence="2" key="1">
    <citation type="submission" date="2023-04" db="EMBL/GenBank/DDBJ databases">
        <authorList>
            <person name="Li W."/>
        </authorList>
    </citation>
    <scope>NUCLEOTIDE SEQUENCE</scope>
    <source>
        <strain evidence="2">QITACRE101</strain>
    </source>
</reference>
<name>A0AB35LIU7_PRORE</name>
<dbReference type="Proteomes" id="UP001162044">
    <property type="component" value="Unassembled WGS sequence"/>
</dbReference>
<organism evidence="2 3">
    <name type="scientific">Providencia rettgeri</name>
    <dbReference type="NCBI Taxonomy" id="587"/>
    <lineage>
        <taxon>Bacteria</taxon>
        <taxon>Pseudomonadati</taxon>
        <taxon>Pseudomonadota</taxon>
        <taxon>Gammaproteobacteria</taxon>
        <taxon>Enterobacterales</taxon>
        <taxon>Morganellaceae</taxon>
        <taxon>Providencia</taxon>
    </lineage>
</organism>
<evidence type="ECO:0000256" key="1">
    <source>
        <dbReference type="SAM" id="Phobius"/>
    </source>
</evidence>
<dbReference type="RefSeq" id="WP_238563398.1">
    <property type="nucleotide sequence ID" value="NZ_ABEXOG020000042.1"/>
</dbReference>
<accession>A0AB35LIU7</accession>
<reference evidence="2" key="2">
    <citation type="submission" date="2023-10" db="EMBL/GenBank/DDBJ databases">
        <title>Analysis of Resistance Genes of Carbapenem-resistant Providencia rettgeri.</title>
        <authorList>
            <person name="Liu M."/>
        </authorList>
    </citation>
    <scope>NUCLEOTIDE SEQUENCE</scope>
    <source>
        <strain evidence="2">QITACRE101</strain>
    </source>
</reference>
<feature type="transmembrane region" description="Helical" evidence="1">
    <location>
        <begin position="53"/>
        <end position="74"/>
    </location>
</feature>
<comment type="caution">
    <text evidence="2">The sequence shown here is derived from an EMBL/GenBank/DDBJ whole genome shotgun (WGS) entry which is preliminary data.</text>
</comment>
<keyword evidence="1" id="KW-0472">Membrane</keyword>
<protein>
    <recommendedName>
        <fullName evidence="4">MotA/TolQ/ExbB proton channel domain-containing protein</fullName>
    </recommendedName>
</protein>
<proteinExistence type="predicted"/>
<feature type="transmembrane region" description="Helical" evidence="1">
    <location>
        <begin position="95"/>
        <end position="119"/>
    </location>
</feature>
<sequence>MNTAQVGIHVFIGITNNMYYLGLFFYAATFLACFLLQSVREMVQQCLLLAPEISYTMIGIYIYPLIIFLFHRLFNKNKQSNYTLLSNQTKLSASVTVSLGLIGTFIGLTGMITAISASLGGEGDISEKMNAMISSISMALNSMSFAFLTSILGVSISVLLLVSLNFFHFFYQKENKKTAQQTSVNYAEELNHIQETLNKLQKVNITIAQKMISVTESNELATDISSHLLTLSNTAQDHLAVLQSIKDADDDWKRKLAVYLLEEKINKRNENEKISEEILKIDQTTQWLKENTIQSRKKLLTLLSMD</sequence>
<evidence type="ECO:0000313" key="2">
    <source>
        <dbReference type="EMBL" id="MDH2307621.1"/>
    </source>
</evidence>
<keyword evidence="1" id="KW-1133">Transmembrane helix</keyword>
<feature type="transmembrane region" description="Helical" evidence="1">
    <location>
        <begin position="139"/>
        <end position="167"/>
    </location>
</feature>
<gene>
    <name evidence="2" type="ORF">QDQ51_19680</name>
</gene>
<evidence type="ECO:0000313" key="3">
    <source>
        <dbReference type="Proteomes" id="UP001162044"/>
    </source>
</evidence>